<dbReference type="SUPFAM" id="SSF56801">
    <property type="entry name" value="Acetyl-CoA synthetase-like"/>
    <property type="match status" value="1"/>
</dbReference>
<sequence length="180" mass="19331">MGIQPRDIQTISDVTKRPFTTKQDLRHHYPLGLLAVPREKMARIHASSGTSGKPTIVAYTQNDLNHWAVMTARAIVAAGGRKTDFIHNAYGYGLFTGGLGLHGGIEALGASAIPASGGHTARQILLLKDLKPDGICATPSYMINLVENMKNLGIDPASIGLKYGIFGAEPWSAGKRTNRR</sequence>
<protein>
    <recommendedName>
        <fullName evidence="3">Phenylacetate--CoA ligase</fullName>
    </recommendedName>
</protein>
<comment type="caution">
    <text evidence="1">The sequence shown here is derived from an EMBL/GenBank/DDBJ whole genome shotgun (WGS) entry which is preliminary data.</text>
</comment>
<evidence type="ECO:0000313" key="2">
    <source>
        <dbReference type="Proteomes" id="UP001341820"/>
    </source>
</evidence>
<dbReference type="Proteomes" id="UP001341820">
    <property type="component" value="Unassembled WGS sequence"/>
</dbReference>
<proteinExistence type="predicted"/>
<gene>
    <name evidence="1" type="ORF">P5F74_10360</name>
</gene>
<organism evidence="1 2">
    <name type="scientific">Shouchella miscanthi</name>
    <dbReference type="NCBI Taxonomy" id="2598861"/>
    <lineage>
        <taxon>Bacteria</taxon>
        <taxon>Bacillati</taxon>
        <taxon>Bacillota</taxon>
        <taxon>Bacilli</taxon>
        <taxon>Bacillales</taxon>
        <taxon>Bacillaceae</taxon>
        <taxon>Shouchella</taxon>
    </lineage>
</organism>
<dbReference type="PANTHER" id="PTHR43439:SF1">
    <property type="entry name" value="PHENYLACETATE-COENZYME A LIGASE"/>
    <property type="match status" value="1"/>
</dbReference>
<keyword evidence="2" id="KW-1185">Reference proteome</keyword>
<dbReference type="EMBL" id="JAROAS010000020">
    <property type="protein sequence ID" value="MED4128535.1"/>
    <property type="molecule type" value="Genomic_DNA"/>
</dbReference>
<dbReference type="InterPro" id="IPR042099">
    <property type="entry name" value="ANL_N_sf"/>
</dbReference>
<dbReference type="Gene3D" id="3.40.50.12780">
    <property type="entry name" value="N-terminal domain of ligase-like"/>
    <property type="match status" value="1"/>
</dbReference>
<dbReference type="InterPro" id="IPR051414">
    <property type="entry name" value="Adenylate-forming_Reductase"/>
</dbReference>
<reference evidence="1 2" key="1">
    <citation type="submission" date="2023-03" db="EMBL/GenBank/DDBJ databases">
        <title>Bacillus Genome Sequencing.</title>
        <authorList>
            <person name="Dunlap C."/>
        </authorList>
    </citation>
    <scope>NUCLEOTIDE SEQUENCE [LARGE SCALE GENOMIC DNA]</scope>
    <source>
        <strain evidence="1 2">B-4107</strain>
    </source>
</reference>
<evidence type="ECO:0000313" key="1">
    <source>
        <dbReference type="EMBL" id="MED4128535.1"/>
    </source>
</evidence>
<evidence type="ECO:0008006" key="3">
    <source>
        <dbReference type="Google" id="ProtNLM"/>
    </source>
</evidence>
<dbReference type="PANTHER" id="PTHR43439">
    <property type="entry name" value="PHENYLACETATE-COENZYME A LIGASE"/>
    <property type="match status" value="1"/>
</dbReference>
<name>A0ABU6NMQ4_9BACI</name>
<accession>A0ABU6NMQ4</accession>